<evidence type="ECO:0000313" key="7">
    <source>
        <dbReference type="EMBL" id="QNQ90801.1"/>
    </source>
</evidence>
<feature type="domain" description="Carbohydrate kinase FGGY N-terminal" evidence="5">
    <location>
        <begin position="3"/>
        <end position="220"/>
    </location>
</feature>
<dbReference type="InterPro" id="IPR050406">
    <property type="entry name" value="FGGY_Carb_Kinase"/>
</dbReference>
<dbReference type="GO" id="GO:0042732">
    <property type="term" value="P:D-xylose metabolic process"/>
    <property type="evidence" value="ECO:0007669"/>
    <property type="project" value="UniProtKB-KW"/>
</dbReference>
<protein>
    <submittedName>
        <fullName evidence="7">ATPase</fullName>
    </submittedName>
</protein>
<keyword evidence="4" id="KW-0418">Kinase</keyword>
<evidence type="ECO:0000259" key="5">
    <source>
        <dbReference type="Pfam" id="PF00370"/>
    </source>
</evidence>
<dbReference type="PANTHER" id="PTHR43095">
    <property type="entry name" value="SUGAR KINASE"/>
    <property type="match status" value="1"/>
</dbReference>
<evidence type="ECO:0000313" key="8">
    <source>
        <dbReference type="Proteomes" id="UP000516320"/>
    </source>
</evidence>
<comment type="similarity">
    <text evidence="1">Belongs to the FGGY kinase family.</text>
</comment>
<dbReference type="Gene3D" id="3.30.420.40">
    <property type="match status" value="2"/>
</dbReference>
<dbReference type="Pfam" id="PF00370">
    <property type="entry name" value="FGGY_N"/>
    <property type="match status" value="1"/>
</dbReference>
<keyword evidence="2" id="KW-0119">Carbohydrate metabolism</keyword>
<evidence type="ECO:0000256" key="3">
    <source>
        <dbReference type="ARBA" id="ARBA00022679"/>
    </source>
</evidence>
<dbReference type="SUPFAM" id="SSF53067">
    <property type="entry name" value="Actin-like ATPase domain"/>
    <property type="match status" value="2"/>
</dbReference>
<dbReference type="Pfam" id="PF02782">
    <property type="entry name" value="FGGY_C"/>
    <property type="match status" value="1"/>
</dbReference>
<dbReference type="RefSeq" id="WP_187974112.1">
    <property type="nucleotide sequence ID" value="NZ_CP046884.1"/>
</dbReference>
<reference evidence="7 8" key="1">
    <citation type="submission" date="2019-12" db="EMBL/GenBank/DDBJ databases">
        <title>Corynebacterium sp. nov., isolated from feces of the Anser Albifrons in China.</title>
        <authorList>
            <person name="Liu Q."/>
        </authorList>
    </citation>
    <scope>NUCLEOTIDE SEQUENCE [LARGE SCALE GENOMIC DNA]</scope>
    <source>
        <strain evidence="7 8">4H37-19</strain>
    </source>
</reference>
<dbReference type="AlphaFoldDB" id="A0A7H0SQH6"/>
<proteinExistence type="inferred from homology"/>
<dbReference type="KEGG" id="cpoy:GP475_09205"/>
<evidence type="ECO:0000259" key="6">
    <source>
        <dbReference type="Pfam" id="PF02782"/>
    </source>
</evidence>
<dbReference type="InterPro" id="IPR018484">
    <property type="entry name" value="FGGY_N"/>
</dbReference>
<dbReference type="InterPro" id="IPR018485">
    <property type="entry name" value="FGGY_C"/>
</dbReference>
<dbReference type="CDD" id="cd07809">
    <property type="entry name" value="ASKHA_NBD_FGGY_BaXK-like"/>
    <property type="match status" value="1"/>
</dbReference>
<accession>A0A7H0SQH6</accession>
<dbReference type="Proteomes" id="UP000516320">
    <property type="component" value="Chromosome"/>
</dbReference>
<keyword evidence="2" id="KW-0859">Xylose metabolism</keyword>
<feature type="domain" description="Carbohydrate kinase FGGY C-terminal" evidence="6">
    <location>
        <begin position="255"/>
        <end position="451"/>
    </location>
</feature>
<evidence type="ECO:0000256" key="4">
    <source>
        <dbReference type="ARBA" id="ARBA00022777"/>
    </source>
</evidence>
<name>A0A7H0SQH6_9CORY</name>
<dbReference type="GO" id="GO:0016301">
    <property type="term" value="F:kinase activity"/>
    <property type="evidence" value="ECO:0007669"/>
    <property type="project" value="UniProtKB-KW"/>
</dbReference>
<dbReference type="PANTHER" id="PTHR43095:SF5">
    <property type="entry name" value="XYLULOSE KINASE"/>
    <property type="match status" value="1"/>
</dbReference>
<evidence type="ECO:0000256" key="2">
    <source>
        <dbReference type="ARBA" id="ARBA00022629"/>
    </source>
</evidence>
<organism evidence="7 8">
    <name type="scientific">Corynebacterium poyangense</name>
    <dbReference type="NCBI Taxonomy" id="2684405"/>
    <lineage>
        <taxon>Bacteria</taxon>
        <taxon>Bacillati</taxon>
        <taxon>Actinomycetota</taxon>
        <taxon>Actinomycetes</taxon>
        <taxon>Mycobacteriales</taxon>
        <taxon>Corynebacteriaceae</taxon>
        <taxon>Corynebacterium</taxon>
    </lineage>
</organism>
<keyword evidence="3" id="KW-0808">Transferase</keyword>
<dbReference type="InterPro" id="IPR043129">
    <property type="entry name" value="ATPase_NBD"/>
</dbReference>
<sequence length="517" mass="56188">MRYLGLELGSTRIKSCAINSEGEIVATGVHEWENQLVNGHWSYSLEQIWEGVQHSYSDLCRNLGEYPETWAAIGLSAMMHGYLAFNRDGVLLTPFRTWRDTTTGSAARKLSQLFGVNVPLRWSIAHHYQAILDQENHVRNLDFLTTLAGYVHWQLTGSKVLGIGDAVGMFPIDSDSLDYDSQKLNQYQNLTGIDMRKHLPRVLVAGEEAGTLSREGAKLLDPTGHLQPGIPLCPPEGDAGTGMVATNSINPRTGNVSVGTSIFAMVVLEKSLTSSHPELDPVATPDGHPVAMVHCNNGTNELNAWMGVFAEAVNLVSGKPKVSTDTLYSVLFQETLKADTDGGGLTTCNYLSGEPIVRLSKGHPLIIREVDSRLNLGNFLRSQVFTVFATLALGMKILHEEGVKIDSLAAHGGFFRTAEVGQRLLAAALDTPISIAESAGEGGAWGAALLARSLHTEGSLSEYLATEIFNQEKQNVSQPRQEDKEGFEDFLARFVAALEIQPEIIRAMSDTTATGNM</sequence>
<keyword evidence="8" id="KW-1185">Reference proteome</keyword>
<gene>
    <name evidence="7" type="ORF">GP475_09205</name>
</gene>
<evidence type="ECO:0000256" key="1">
    <source>
        <dbReference type="ARBA" id="ARBA00009156"/>
    </source>
</evidence>
<dbReference type="EMBL" id="CP046884">
    <property type="protein sequence ID" value="QNQ90801.1"/>
    <property type="molecule type" value="Genomic_DNA"/>
</dbReference>